<dbReference type="InterPro" id="IPR051254">
    <property type="entry name" value="PPP1R15"/>
</dbReference>
<proteinExistence type="predicted"/>
<dbReference type="EMBL" id="CAKOFQ010006729">
    <property type="protein sequence ID" value="CAH1965867.1"/>
    <property type="molecule type" value="Genomic_DNA"/>
</dbReference>
<dbReference type="GO" id="GO:0034976">
    <property type="term" value="P:response to endoplasmic reticulum stress"/>
    <property type="evidence" value="ECO:0007669"/>
    <property type="project" value="TreeGrafter"/>
</dbReference>
<name>A0A9P0K8T1_ACAOB</name>
<dbReference type="Proteomes" id="UP001152888">
    <property type="component" value="Unassembled WGS sequence"/>
</dbReference>
<evidence type="ECO:0000313" key="1">
    <source>
        <dbReference type="EMBL" id="CAH1965867.1"/>
    </source>
</evidence>
<dbReference type="GO" id="GO:0019888">
    <property type="term" value="F:protein phosphatase regulator activity"/>
    <property type="evidence" value="ECO:0007669"/>
    <property type="project" value="TreeGrafter"/>
</dbReference>
<comment type="caution">
    <text evidence="1">The sequence shown here is derived from an EMBL/GenBank/DDBJ whole genome shotgun (WGS) entry which is preliminary data.</text>
</comment>
<dbReference type="PANTHER" id="PTHR16489:SF12">
    <property type="entry name" value="GH11727P"/>
    <property type="match status" value="1"/>
</dbReference>
<accession>A0A9P0K8T1</accession>
<dbReference type="GO" id="GO:0005783">
    <property type="term" value="C:endoplasmic reticulum"/>
    <property type="evidence" value="ECO:0007669"/>
    <property type="project" value="TreeGrafter"/>
</dbReference>
<keyword evidence="2" id="KW-1185">Reference proteome</keyword>
<evidence type="ECO:0000313" key="2">
    <source>
        <dbReference type="Proteomes" id="UP001152888"/>
    </source>
</evidence>
<gene>
    <name evidence="1" type="ORF">ACAOBT_LOCUS6557</name>
</gene>
<dbReference type="PANTHER" id="PTHR16489">
    <property type="entry name" value="GH11727P"/>
    <property type="match status" value="1"/>
</dbReference>
<sequence>MLVEGKSSGVTKKCTSKSNMCNEGEHISIIPKTVSFNETKNKVHIMYAWQYAYREARRSNGEMADRSRFQRRVQLVEEVLKKYLTVDYRQTVFTERFKV</sequence>
<dbReference type="OrthoDB" id="6783250at2759"/>
<organism evidence="1 2">
    <name type="scientific">Acanthoscelides obtectus</name>
    <name type="common">Bean weevil</name>
    <name type="synonym">Bruchus obtectus</name>
    <dbReference type="NCBI Taxonomy" id="200917"/>
    <lineage>
        <taxon>Eukaryota</taxon>
        <taxon>Metazoa</taxon>
        <taxon>Ecdysozoa</taxon>
        <taxon>Arthropoda</taxon>
        <taxon>Hexapoda</taxon>
        <taxon>Insecta</taxon>
        <taxon>Pterygota</taxon>
        <taxon>Neoptera</taxon>
        <taxon>Endopterygota</taxon>
        <taxon>Coleoptera</taxon>
        <taxon>Polyphaga</taxon>
        <taxon>Cucujiformia</taxon>
        <taxon>Chrysomeloidea</taxon>
        <taxon>Chrysomelidae</taxon>
        <taxon>Bruchinae</taxon>
        <taxon>Bruchini</taxon>
        <taxon>Acanthoscelides</taxon>
    </lineage>
</organism>
<dbReference type="GO" id="GO:0000164">
    <property type="term" value="C:protein phosphatase type 1 complex"/>
    <property type="evidence" value="ECO:0007669"/>
    <property type="project" value="TreeGrafter"/>
</dbReference>
<protein>
    <submittedName>
        <fullName evidence="1">Uncharacterized protein</fullName>
    </submittedName>
</protein>
<reference evidence="1" key="1">
    <citation type="submission" date="2022-03" db="EMBL/GenBank/DDBJ databases">
        <authorList>
            <person name="Sayadi A."/>
        </authorList>
    </citation>
    <scope>NUCLEOTIDE SEQUENCE</scope>
</reference>
<dbReference type="AlphaFoldDB" id="A0A9P0K8T1"/>